<keyword evidence="2" id="KW-1185">Reference proteome</keyword>
<dbReference type="Proteomes" id="UP001415857">
    <property type="component" value="Unassembled WGS sequence"/>
</dbReference>
<comment type="caution">
    <text evidence="1">The sequence shown here is derived from an EMBL/GenBank/DDBJ whole genome shotgun (WGS) entry which is preliminary data.</text>
</comment>
<dbReference type="AlphaFoldDB" id="A0AAP0RYB6"/>
<protein>
    <recommendedName>
        <fullName evidence="3">DUF4283 domain-containing protein</fullName>
    </recommendedName>
</protein>
<evidence type="ECO:0000313" key="2">
    <source>
        <dbReference type="Proteomes" id="UP001415857"/>
    </source>
</evidence>
<name>A0AAP0RYB6_LIQFO</name>
<organism evidence="1 2">
    <name type="scientific">Liquidambar formosana</name>
    <name type="common">Formosan gum</name>
    <dbReference type="NCBI Taxonomy" id="63359"/>
    <lineage>
        <taxon>Eukaryota</taxon>
        <taxon>Viridiplantae</taxon>
        <taxon>Streptophyta</taxon>
        <taxon>Embryophyta</taxon>
        <taxon>Tracheophyta</taxon>
        <taxon>Spermatophyta</taxon>
        <taxon>Magnoliopsida</taxon>
        <taxon>eudicotyledons</taxon>
        <taxon>Gunneridae</taxon>
        <taxon>Pentapetalae</taxon>
        <taxon>Saxifragales</taxon>
        <taxon>Altingiaceae</taxon>
        <taxon>Liquidambar</taxon>
    </lineage>
</organism>
<gene>
    <name evidence="1" type="ORF">L1049_015778</name>
</gene>
<sequence>MEKRSYVEVVSYGNKMKGAALEKVVVDVIEEDWLKKCVIGGILTLLELPSDEIKEDYLKARQWLEQWFEEFREWNLGWEHKERLAWLNIEGVPHHAWNGANFQKIGTRFGEVIAVDKNISSKWRLDKGRVLVSTKLREGIHKEMILEVNTNSFLIVIREEVGVWFDVMKTQLKIDRVELSEKEEEVMR</sequence>
<evidence type="ECO:0008006" key="3">
    <source>
        <dbReference type="Google" id="ProtNLM"/>
    </source>
</evidence>
<proteinExistence type="predicted"/>
<reference evidence="1 2" key="1">
    <citation type="journal article" date="2024" name="Plant J.">
        <title>Genome sequences and population genomics reveal climatic adaptation and genomic divergence between two closely related sweetgum species.</title>
        <authorList>
            <person name="Xu W.Q."/>
            <person name="Ren C.Q."/>
            <person name="Zhang X.Y."/>
            <person name="Comes H.P."/>
            <person name="Liu X.H."/>
            <person name="Li Y.G."/>
            <person name="Kettle C.J."/>
            <person name="Jalonen R."/>
            <person name="Gaisberger H."/>
            <person name="Ma Y.Z."/>
            <person name="Qiu Y.X."/>
        </authorList>
    </citation>
    <scope>NUCLEOTIDE SEQUENCE [LARGE SCALE GENOMIC DNA]</scope>
    <source>
        <strain evidence="1">Hangzhou</strain>
    </source>
</reference>
<evidence type="ECO:0000313" key="1">
    <source>
        <dbReference type="EMBL" id="KAK9287361.1"/>
    </source>
</evidence>
<dbReference type="PANTHER" id="PTHR34427:SF5">
    <property type="entry name" value="DUF4283 DOMAIN-CONTAINING PROTEIN"/>
    <property type="match status" value="1"/>
</dbReference>
<accession>A0AAP0RYB6</accession>
<dbReference type="EMBL" id="JBBPBK010000004">
    <property type="protein sequence ID" value="KAK9287361.1"/>
    <property type="molecule type" value="Genomic_DNA"/>
</dbReference>
<dbReference type="PANTHER" id="PTHR34427">
    <property type="entry name" value="DUF4283 DOMAIN PROTEIN"/>
    <property type="match status" value="1"/>
</dbReference>